<dbReference type="EMBL" id="KK107128">
    <property type="protein sequence ID" value="EZA58368.1"/>
    <property type="molecule type" value="Genomic_DNA"/>
</dbReference>
<feature type="region of interest" description="Disordered" evidence="1">
    <location>
        <begin position="38"/>
        <end position="77"/>
    </location>
</feature>
<keyword evidence="3" id="KW-1185">Reference proteome</keyword>
<feature type="compositionally biased region" description="Low complexity" evidence="1">
    <location>
        <begin position="251"/>
        <end position="260"/>
    </location>
</feature>
<feature type="region of interest" description="Disordered" evidence="1">
    <location>
        <begin position="217"/>
        <end position="260"/>
    </location>
</feature>
<reference evidence="2 3" key="1">
    <citation type="journal article" date="2014" name="Curr. Biol.">
        <title>The genome of the clonal raider ant Cerapachys biroi.</title>
        <authorList>
            <person name="Oxley P.R."/>
            <person name="Ji L."/>
            <person name="Fetter-Pruneda I."/>
            <person name="McKenzie S.K."/>
            <person name="Li C."/>
            <person name="Hu H."/>
            <person name="Zhang G."/>
            <person name="Kronauer D.J."/>
        </authorList>
    </citation>
    <scope>NUCLEOTIDE SEQUENCE [LARGE SCALE GENOMIC DNA]</scope>
</reference>
<evidence type="ECO:0000256" key="1">
    <source>
        <dbReference type="SAM" id="MobiDB-lite"/>
    </source>
</evidence>
<name>A0A026WQX9_OOCBI</name>
<evidence type="ECO:0000313" key="2">
    <source>
        <dbReference type="EMBL" id="EZA58368.1"/>
    </source>
</evidence>
<dbReference type="OrthoDB" id="7741006at2759"/>
<organism evidence="2 3">
    <name type="scientific">Ooceraea biroi</name>
    <name type="common">Clonal raider ant</name>
    <name type="synonym">Cerapachys biroi</name>
    <dbReference type="NCBI Taxonomy" id="2015173"/>
    <lineage>
        <taxon>Eukaryota</taxon>
        <taxon>Metazoa</taxon>
        <taxon>Ecdysozoa</taxon>
        <taxon>Arthropoda</taxon>
        <taxon>Hexapoda</taxon>
        <taxon>Insecta</taxon>
        <taxon>Pterygota</taxon>
        <taxon>Neoptera</taxon>
        <taxon>Endopterygota</taxon>
        <taxon>Hymenoptera</taxon>
        <taxon>Apocrita</taxon>
        <taxon>Aculeata</taxon>
        <taxon>Formicoidea</taxon>
        <taxon>Formicidae</taxon>
        <taxon>Dorylinae</taxon>
        <taxon>Ooceraea</taxon>
    </lineage>
</organism>
<sequence>MFHLDERDGTTKYDSSSSLNKENFGWWLYDRDREIVMSPASNHNKDHRSSESSCVNSDESDSHSFVQNVSRQEHESEIGEKIELTSFAEDYLDVDLIEQDISEKNKSATYESEGNDCEESKFGAVCYTPERLIRSQKYRILIPSPRYLILSQASFTPGNESTEQQSHRRRLSCLIDSKNIGSARLKELLNVSTTDKKEYTISSPIFRVNECTPKMGENQCTADDFNPPIKPNEDSLNQNEDRDVQSAETISNNSSSSSRLSYDRLNSTWDDCKGSITHLSSLEDTSGIQSNDWSMETPSDTTQNTPMSLCDELGIISRRHTPSFRNNQGVAINEVMSILEGLPSDAEKAMVLLEEEDRFYDSMSSHDQLTRLALTIEIDTEETLTVPDDTNNWIQHLRDKIERLQLANKEIHKDICTLHTNFQCDGKKITDLSSNTTEMLEELHELRYLDDLLELLEGELEQISKRNWPFILGHSNPREEMNLII</sequence>
<accession>A0A026WQX9</accession>
<protein>
    <submittedName>
        <fullName evidence="2">Uncharacterized protein</fullName>
    </submittedName>
</protein>
<evidence type="ECO:0000313" key="3">
    <source>
        <dbReference type="Proteomes" id="UP000053097"/>
    </source>
</evidence>
<dbReference type="AlphaFoldDB" id="A0A026WQX9"/>
<proteinExistence type="predicted"/>
<gene>
    <name evidence="2" type="ORF">X777_01325</name>
</gene>
<dbReference type="Proteomes" id="UP000053097">
    <property type="component" value="Unassembled WGS sequence"/>
</dbReference>
<dbReference type="OMA" id="TPMCLCD"/>